<feature type="domain" description="CCHC-type" evidence="3">
    <location>
        <begin position="496"/>
        <end position="511"/>
    </location>
</feature>
<evidence type="ECO:0000259" key="3">
    <source>
        <dbReference type="PROSITE" id="PS50158"/>
    </source>
</evidence>
<feature type="compositionally biased region" description="Low complexity" evidence="2">
    <location>
        <begin position="344"/>
        <end position="373"/>
    </location>
</feature>
<feature type="compositionally biased region" description="Low complexity" evidence="2">
    <location>
        <begin position="278"/>
        <end position="291"/>
    </location>
</feature>
<protein>
    <recommendedName>
        <fullName evidence="3">CCHC-type domain-containing protein</fullName>
    </recommendedName>
</protein>
<name>A0A507CZE3_9FUNG</name>
<dbReference type="GO" id="GO:0008270">
    <property type="term" value="F:zinc ion binding"/>
    <property type="evidence" value="ECO:0007669"/>
    <property type="project" value="UniProtKB-KW"/>
</dbReference>
<dbReference type="InterPro" id="IPR036875">
    <property type="entry name" value="Znf_CCHC_sf"/>
</dbReference>
<proteinExistence type="predicted"/>
<dbReference type="GO" id="GO:0006874">
    <property type="term" value="P:intracellular calcium ion homeostasis"/>
    <property type="evidence" value="ECO:0007669"/>
    <property type="project" value="TreeGrafter"/>
</dbReference>
<evidence type="ECO:0000313" key="5">
    <source>
        <dbReference type="EMBL" id="TPX47319.1"/>
    </source>
</evidence>
<dbReference type="VEuPathDB" id="FungiDB:SeMB42_g04291"/>
<dbReference type="PANTHER" id="PTHR12323:SF0">
    <property type="entry name" value="CALCIUM HOMEOSTASIS ENDOPLASMIC RETICULUM PROTEIN"/>
    <property type="match status" value="1"/>
</dbReference>
<evidence type="ECO:0000313" key="7">
    <source>
        <dbReference type="Proteomes" id="UP000320475"/>
    </source>
</evidence>
<feature type="region of interest" description="Disordered" evidence="2">
    <location>
        <begin position="250"/>
        <end position="398"/>
    </location>
</feature>
<comment type="caution">
    <text evidence="4">The sequence shown here is derived from an EMBL/GenBank/DDBJ whole genome shotgun (WGS) entry which is preliminary data.</text>
</comment>
<feature type="compositionally biased region" description="Polar residues" evidence="2">
    <location>
        <begin position="385"/>
        <end position="395"/>
    </location>
</feature>
<dbReference type="STRING" id="286115.A0A507CZE3"/>
<dbReference type="GO" id="GO:0003676">
    <property type="term" value="F:nucleic acid binding"/>
    <property type="evidence" value="ECO:0007669"/>
    <property type="project" value="InterPro"/>
</dbReference>
<dbReference type="InterPro" id="IPR001878">
    <property type="entry name" value="Znf_CCHC"/>
</dbReference>
<dbReference type="EMBL" id="QEAM01000080">
    <property type="protein sequence ID" value="TPX47319.1"/>
    <property type="molecule type" value="Genomic_DNA"/>
</dbReference>
<dbReference type="EMBL" id="QEAN01000170">
    <property type="protein sequence ID" value="TPX44543.1"/>
    <property type="molecule type" value="Genomic_DNA"/>
</dbReference>
<dbReference type="Proteomes" id="UP000320475">
    <property type="component" value="Unassembled WGS sequence"/>
</dbReference>
<dbReference type="Pfam" id="PF25127">
    <property type="entry name" value="DUF7819"/>
    <property type="match status" value="1"/>
</dbReference>
<dbReference type="SUPFAM" id="SSF57756">
    <property type="entry name" value="Retrovirus zinc finger-like domains"/>
    <property type="match status" value="1"/>
</dbReference>
<reference evidence="6 7" key="1">
    <citation type="journal article" date="2019" name="Sci. Rep.">
        <title>Comparative genomics of chytrid fungi reveal insights into the obligate biotrophic and pathogenic lifestyle of Synchytrium endobioticum.</title>
        <authorList>
            <person name="van de Vossenberg B.T.L.H."/>
            <person name="Warris S."/>
            <person name="Nguyen H.D.T."/>
            <person name="van Gent-Pelzer M.P.E."/>
            <person name="Joly D.L."/>
            <person name="van de Geest H.C."/>
            <person name="Bonants P.J.M."/>
            <person name="Smith D.S."/>
            <person name="Levesque C.A."/>
            <person name="van der Lee T.A.J."/>
        </authorList>
    </citation>
    <scope>NUCLEOTIDE SEQUENCE [LARGE SCALE GENOMIC DNA]</scope>
    <source>
        <strain evidence="5 7">LEV6574</strain>
        <strain evidence="4 6">MB42</strain>
    </source>
</reference>
<gene>
    <name evidence="5" type="ORF">SeLEV6574_g02727</name>
    <name evidence="4" type="ORF">SeMB42_g04291</name>
</gene>
<feature type="compositionally biased region" description="Basic and acidic residues" evidence="2">
    <location>
        <begin position="250"/>
        <end position="268"/>
    </location>
</feature>
<feature type="compositionally biased region" description="Basic residues" evidence="2">
    <location>
        <begin position="292"/>
        <end position="326"/>
    </location>
</feature>
<sequence>MGVGAPDSVDVSSSSIAPPGTTNPVPIPLPSSARNNPALAAAIQNINASLKHSSAPPAPRQSRFAPISSAPNEMYPMRALPPAPLPVPPLSSNISAHLLPPPPLPVVTQQASSIPGIGSVALPSSLQERKYFELPAGLMVPLVKPPDPPYTPIKSLLVRIPPGPRPPPSKELLAAVGDFYAGLEKQKAFLQKQRQRDGFEEDPEFLGQAVVPDDFEPDGWEKGYLDFWYSERAENAELYSSRLADRVHRNQDYERTNSSSDKKLDEPRGRKRSASVPSSDSKTSRSTSYSRSRSRSRSRDRRRKRSSSGSRSRSRDRHRRSSRSRSRSYDRRGRGRDSKRRRSSSSSSDSSRKSYSPSRSRTPSRSRSCSRSPSPHRSRGYSREPQGSGSHNQPSREFASVRGAGSMPLIPVAQPSTMQPLPPQVEYGARMLTKMGLPGLANALPTLNVVTPETTGLGAGLGGGGTGRGGDIFEQYRRGKSSLYSTMEKAAKVTGCFRCGRDGHIAKNCPN</sequence>
<keyword evidence="1" id="KW-0863">Zinc-finger</keyword>
<evidence type="ECO:0000313" key="4">
    <source>
        <dbReference type="EMBL" id="TPX44543.1"/>
    </source>
</evidence>
<evidence type="ECO:0000313" key="6">
    <source>
        <dbReference type="Proteomes" id="UP000317494"/>
    </source>
</evidence>
<dbReference type="OrthoDB" id="21470at2759"/>
<feature type="compositionally biased region" description="Basic and acidic residues" evidence="2">
    <location>
        <begin position="327"/>
        <end position="336"/>
    </location>
</feature>
<dbReference type="PANTHER" id="PTHR12323">
    <property type="entry name" value="SR-RELATED CTD ASSOCIATED FACTOR 6"/>
    <property type="match status" value="1"/>
</dbReference>
<evidence type="ECO:0000256" key="2">
    <source>
        <dbReference type="SAM" id="MobiDB-lite"/>
    </source>
</evidence>
<keyword evidence="1" id="KW-0862">Zinc</keyword>
<feature type="compositionally biased region" description="Polar residues" evidence="2">
    <location>
        <begin position="10"/>
        <end position="24"/>
    </location>
</feature>
<dbReference type="AlphaFoldDB" id="A0A507CZE3"/>
<feature type="region of interest" description="Disordered" evidence="2">
    <location>
        <begin position="1"/>
        <end position="36"/>
    </location>
</feature>
<dbReference type="Gene3D" id="4.10.60.10">
    <property type="entry name" value="Zinc finger, CCHC-type"/>
    <property type="match status" value="1"/>
</dbReference>
<dbReference type="Proteomes" id="UP000317494">
    <property type="component" value="Unassembled WGS sequence"/>
</dbReference>
<accession>A0A507CZE3</accession>
<dbReference type="InterPro" id="IPR056721">
    <property type="entry name" value="DUF7819"/>
</dbReference>
<dbReference type="SMART" id="SM00343">
    <property type="entry name" value="ZnF_C2HC"/>
    <property type="match status" value="1"/>
</dbReference>
<dbReference type="Pfam" id="PF00098">
    <property type="entry name" value="zf-CCHC"/>
    <property type="match status" value="1"/>
</dbReference>
<feature type="region of interest" description="Disordered" evidence="2">
    <location>
        <begin position="50"/>
        <end position="75"/>
    </location>
</feature>
<keyword evidence="6" id="KW-1185">Reference proteome</keyword>
<dbReference type="GO" id="GO:0048471">
    <property type="term" value="C:perinuclear region of cytoplasm"/>
    <property type="evidence" value="ECO:0007669"/>
    <property type="project" value="TreeGrafter"/>
</dbReference>
<evidence type="ECO:0000256" key="1">
    <source>
        <dbReference type="PROSITE-ProRule" id="PRU00047"/>
    </source>
</evidence>
<keyword evidence="1" id="KW-0479">Metal-binding</keyword>
<organism evidence="4 6">
    <name type="scientific">Synchytrium endobioticum</name>
    <dbReference type="NCBI Taxonomy" id="286115"/>
    <lineage>
        <taxon>Eukaryota</taxon>
        <taxon>Fungi</taxon>
        <taxon>Fungi incertae sedis</taxon>
        <taxon>Chytridiomycota</taxon>
        <taxon>Chytridiomycota incertae sedis</taxon>
        <taxon>Chytridiomycetes</taxon>
        <taxon>Synchytriales</taxon>
        <taxon>Synchytriaceae</taxon>
        <taxon>Synchytrium</taxon>
    </lineage>
</organism>
<dbReference type="PROSITE" id="PS50158">
    <property type="entry name" value="ZF_CCHC"/>
    <property type="match status" value="1"/>
</dbReference>